<dbReference type="AlphaFoldDB" id="A0A343SEN5"/>
<comment type="subcellular location">
    <subcellularLocation>
        <location evidence="1">Mitochondrion membrane</location>
        <topology evidence="1">Multi-pass membrane protein</topology>
    </subcellularLocation>
</comment>
<keyword evidence="10 16" id="KW-1133">Transmembrane helix</keyword>
<evidence type="ECO:0000256" key="10">
    <source>
        <dbReference type="ARBA" id="ARBA00022989"/>
    </source>
</evidence>
<dbReference type="GO" id="GO:0008137">
    <property type="term" value="F:NADH dehydrogenase (ubiquinone) activity"/>
    <property type="evidence" value="ECO:0007669"/>
    <property type="project" value="UniProtKB-EC"/>
</dbReference>
<evidence type="ECO:0000256" key="8">
    <source>
        <dbReference type="ARBA" id="ARBA00022967"/>
    </source>
</evidence>
<protein>
    <recommendedName>
        <fullName evidence="4">NADH-ubiquinone oxidoreductase chain 6</fullName>
        <ecNumber evidence="3">7.1.1.2</ecNumber>
    </recommendedName>
    <alternativeName>
        <fullName evidence="14">NADH dehydrogenase subunit 6</fullName>
    </alternativeName>
</protein>
<feature type="transmembrane region" description="Helical" evidence="16">
    <location>
        <begin position="130"/>
        <end position="152"/>
    </location>
</feature>
<evidence type="ECO:0000256" key="12">
    <source>
        <dbReference type="ARBA" id="ARBA00023128"/>
    </source>
</evidence>
<keyword evidence="11" id="KW-0520">NAD</keyword>
<keyword evidence="8" id="KW-1278">Translocase</keyword>
<evidence type="ECO:0000256" key="13">
    <source>
        <dbReference type="ARBA" id="ARBA00023136"/>
    </source>
</evidence>
<dbReference type="PANTHER" id="PTHR11435:SF1">
    <property type="entry name" value="NADH-UBIQUINONE OXIDOREDUCTASE CHAIN 6"/>
    <property type="match status" value="1"/>
</dbReference>
<feature type="transmembrane region" description="Helical" evidence="16">
    <location>
        <begin position="82"/>
        <end position="100"/>
    </location>
</feature>
<evidence type="ECO:0000256" key="4">
    <source>
        <dbReference type="ARBA" id="ARBA00021095"/>
    </source>
</evidence>
<keyword evidence="6" id="KW-0679">Respiratory chain</keyword>
<keyword evidence="5" id="KW-0813">Transport</keyword>
<sequence>MITIMILMFTLSVTFLLLKHPVTLSMTILLQTILMALMTGMMTFNFWFSYILLLTMIGGLLVLFLYMTNVASNEKFNFSKKIVLMWISSLFLFMMISPWMNNMYMNTKLFSNKNNMEFWNMMNKFYNLPFNLMLILIMIILLLTLIMTVKISEINKGPLRKKH</sequence>
<comment type="similarity">
    <text evidence="2">Belongs to the complex I subunit 6 family.</text>
</comment>
<comment type="catalytic activity">
    <reaction evidence="15">
        <text>a ubiquinone + NADH + 5 H(+)(in) = a ubiquinol + NAD(+) + 4 H(+)(out)</text>
        <dbReference type="Rhea" id="RHEA:29091"/>
        <dbReference type="Rhea" id="RHEA-COMP:9565"/>
        <dbReference type="Rhea" id="RHEA-COMP:9566"/>
        <dbReference type="ChEBI" id="CHEBI:15378"/>
        <dbReference type="ChEBI" id="CHEBI:16389"/>
        <dbReference type="ChEBI" id="CHEBI:17976"/>
        <dbReference type="ChEBI" id="CHEBI:57540"/>
        <dbReference type="ChEBI" id="CHEBI:57945"/>
        <dbReference type="EC" id="7.1.1.2"/>
    </reaction>
</comment>
<keyword evidence="12 17" id="KW-0496">Mitochondrion</keyword>
<feature type="transmembrane region" description="Helical" evidence="16">
    <location>
        <begin position="46"/>
        <end position="70"/>
    </location>
</feature>
<evidence type="ECO:0000256" key="3">
    <source>
        <dbReference type="ARBA" id="ARBA00012944"/>
    </source>
</evidence>
<name>A0A343SEN5_9CUCU</name>
<geneLocation type="mitochondrion" evidence="17"/>
<evidence type="ECO:0000256" key="1">
    <source>
        <dbReference type="ARBA" id="ARBA00004225"/>
    </source>
</evidence>
<evidence type="ECO:0000256" key="7">
    <source>
        <dbReference type="ARBA" id="ARBA00022692"/>
    </source>
</evidence>
<accession>A0A343SEN5</accession>
<keyword evidence="7 16" id="KW-0812">Transmembrane</keyword>
<evidence type="ECO:0000313" key="17">
    <source>
        <dbReference type="EMBL" id="AUR39868.1"/>
    </source>
</evidence>
<evidence type="ECO:0000256" key="5">
    <source>
        <dbReference type="ARBA" id="ARBA00022448"/>
    </source>
</evidence>
<reference evidence="17" key="1">
    <citation type="journal article" date="2017" name="Mitochondrial DNA Part B Resour">
        <title>Complete mitochondrial genome of a leaf-mining beetle, Agonita chinensis Weise (Coleoptera: Chrysomelidae).</title>
        <authorList>
            <person name="Guo Q."/>
            <person name="Xu J."/>
            <person name="Liao C."/>
            <person name="Dai X."/>
            <person name="Jiang X."/>
        </authorList>
    </citation>
    <scope>NUCLEOTIDE SEQUENCE</scope>
</reference>
<evidence type="ECO:0000256" key="2">
    <source>
        <dbReference type="ARBA" id="ARBA00005698"/>
    </source>
</evidence>
<evidence type="ECO:0000256" key="9">
    <source>
        <dbReference type="ARBA" id="ARBA00022982"/>
    </source>
</evidence>
<dbReference type="EMBL" id="MF351622">
    <property type="protein sequence ID" value="AUR39868.1"/>
    <property type="molecule type" value="Genomic_DNA"/>
</dbReference>
<dbReference type="InterPro" id="IPR050269">
    <property type="entry name" value="ComplexI_Subunit6"/>
</dbReference>
<evidence type="ECO:0000256" key="14">
    <source>
        <dbReference type="ARBA" id="ARBA00031019"/>
    </source>
</evidence>
<evidence type="ECO:0000256" key="16">
    <source>
        <dbReference type="SAM" id="Phobius"/>
    </source>
</evidence>
<dbReference type="GO" id="GO:0031966">
    <property type="term" value="C:mitochondrial membrane"/>
    <property type="evidence" value="ECO:0007669"/>
    <property type="project" value="UniProtKB-SubCell"/>
</dbReference>
<keyword evidence="13 16" id="KW-0472">Membrane</keyword>
<evidence type="ECO:0000256" key="11">
    <source>
        <dbReference type="ARBA" id="ARBA00023027"/>
    </source>
</evidence>
<gene>
    <name evidence="17" type="primary">ND6</name>
</gene>
<keyword evidence="9" id="KW-0249">Electron transport</keyword>
<evidence type="ECO:0000256" key="15">
    <source>
        <dbReference type="ARBA" id="ARBA00049551"/>
    </source>
</evidence>
<proteinExistence type="inferred from homology"/>
<dbReference type="PANTHER" id="PTHR11435">
    <property type="entry name" value="NADH UBIQUINONE OXIDOREDUCTASE SUBUNIT ND6"/>
    <property type="match status" value="1"/>
</dbReference>
<evidence type="ECO:0000256" key="6">
    <source>
        <dbReference type="ARBA" id="ARBA00022660"/>
    </source>
</evidence>
<dbReference type="EC" id="7.1.1.2" evidence="3"/>
<organism evidence="17">
    <name type="scientific">Agonita chinensis</name>
    <dbReference type="NCBI Taxonomy" id="2003340"/>
    <lineage>
        <taxon>Eukaryota</taxon>
        <taxon>Metazoa</taxon>
        <taxon>Ecdysozoa</taxon>
        <taxon>Arthropoda</taxon>
        <taxon>Hexapoda</taxon>
        <taxon>Insecta</taxon>
        <taxon>Pterygota</taxon>
        <taxon>Neoptera</taxon>
        <taxon>Endopterygota</taxon>
        <taxon>Coleoptera</taxon>
        <taxon>Polyphaga</taxon>
        <taxon>Cucujiformia</taxon>
        <taxon>Chrysomeloidea</taxon>
        <taxon>Chrysomelidae</taxon>
        <taxon>Cassidinae</taxon>
        <taxon>Agonita</taxon>
    </lineage>
</organism>